<sequence length="156" mass="17439">MKIYLGADHGGYRLKEDIKLYLEELGMEVVDKGTEEPEPTDDYPDFVAPVARAVSLDPVLSRGVVFGRSGQGEAMIANRYPNVRATTYYGYDLNIIKKSREDNDANVLSLGADHLTKEEAKEAVRLFLDTPFSTDAKYQRRVDKAEVQSTDLSKST</sequence>
<evidence type="ECO:0000313" key="2">
    <source>
        <dbReference type="EMBL" id="PIR46333.1"/>
    </source>
</evidence>
<dbReference type="NCBIfam" id="TIGR00689">
    <property type="entry name" value="rpiB_lacA_lacB"/>
    <property type="match status" value="1"/>
</dbReference>
<dbReference type="EMBL" id="PCYL01000046">
    <property type="protein sequence ID" value="PIR46333.1"/>
    <property type="molecule type" value="Genomic_DNA"/>
</dbReference>
<dbReference type="InterPro" id="IPR036569">
    <property type="entry name" value="RpiB_LacA_LacB_sf"/>
</dbReference>
<dbReference type="PANTHER" id="PTHR30345:SF0">
    <property type="entry name" value="DNA DAMAGE-REPAIR_TOLERATION PROTEIN DRT102"/>
    <property type="match status" value="1"/>
</dbReference>
<evidence type="ECO:0000256" key="1">
    <source>
        <dbReference type="ARBA" id="ARBA00008754"/>
    </source>
</evidence>
<dbReference type="Proteomes" id="UP000230833">
    <property type="component" value="Unassembled WGS sequence"/>
</dbReference>
<evidence type="ECO:0000313" key="3">
    <source>
        <dbReference type="Proteomes" id="UP000230833"/>
    </source>
</evidence>
<accession>A0A2H0RIL8</accession>
<dbReference type="InterPro" id="IPR003500">
    <property type="entry name" value="RpiB_LacA_LacB"/>
</dbReference>
<comment type="similarity">
    <text evidence="1">Belongs to the LacAB/RpiB family.</text>
</comment>
<dbReference type="AlphaFoldDB" id="A0A2H0RIL8"/>
<reference evidence="2 3" key="1">
    <citation type="submission" date="2017-09" db="EMBL/GenBank/DDBJ databases">
        <title>Depth-based differentiation of microbial function through sediment-hosted aquifers and enrichment of novel symbionts in the deep terrestrial subsurface.</title>
        <authorList>
            <person name="Probst A.J."/>
            <person name="Ladd B."/>
            <person name="Jarett J.K."/>
            <person name="Geller-Mcgrath D.E."/>
            <person name="Sieber C.M."/>
            <person name="Emerson J.B."/>
            <person name="Anantharaman K."/>
            <person name="Thomas B.C."/>
            <person name="Malmstrom R."/>
            <person name="Stieglmeier M."/>
            <person name="Klingl A."/>
            <person name="Woyke T."/>
            <person name="Ryan C.M."/>
            <person name="Banfield J.F."/>
        </authorList>
    </citation>
    <scope>NUCLEOTIDE SEQUENCE [LARGE SCALE GENOMIC DNA]</scope>
    <source>
        <strain evidence="2">CG10_big_fil_rev_8_21_14_0_10_45_14</strain>
    </source>
</reference>
<keyword evidence="2" id="KW-0413">Isomerase</keyword>
<name>A0A2H0RIL8_9BACT</name>
<dbReference type="PANTHER" id="PTHR30345">
    <property type="entry name" value="RIBOSE-5-PHOSPHATE ISOMERASE B"/>
    <property type="match status" value="1"/>
</dbReference>
<gene>
    <name evidence="2" type="ORF">COV07_04300</name>
</gene>
<protein>
    <submittedName>
        <fullName evidence="2">Ribose-5-phosphate isomerase</fullName>
    </submittedName>
</protein>
<dbReference type="GO" id="GO:0016861">
    <property type="term" value="F:intramolecular oxidoreductase activity, interconverting aldoses and ketoses"/>
    <property type="evidence" value="ECO:0007669"/>
    <property type="project" value="UniProtKB-ARBA"/>
</dbReference>
<comment type="caution">
    <text evidence="2">The sequence shown here is derived from an EMBL/GenBank/DDBJ whole genome shotgun (WGS) entry which is preliminary data.</text>
</comment>
<dbReference type="PIRSF" id="PIRSF005384">
    <property type="entry name" value="RpiB_LacA_B"/>
    <property type="match status" value="1"/>
</dbReference>
<organism evidence="2 3">
    <name type="scientific">Candidatus Vogelbacteria bacterium CG10_big_fil_rev_8_21_14_0_10_45_14</name>
    <dbReference type="NCBI Taxonomy" id="1975042"/>
    <lineage>
        <taxon>Bacteria</taxon>
        <taxon>Candidatus Vogeliibacteriota</taxon>
    </lineage>
</organism>
<proteinExistence type="inferred from homology"/>
<dbReference type="Gene3D" id="3.40.1400.10">
    <property type="entry name" value="Sugar-phosphate isomerase, RpiB/LacA/LacB"/>
    <property type="match status" value="1"/>
</dbReference>
<dbReference type="SUPFAM" id="SSF89623">
    <property type="entry name" value="Ribose/Galactose isomerase RpiB/AlsB"/>
    <property type="match status" value="1"/>
</dbReference>
<dbReference type="GO" id="GO:0005975">
    <property type="term" value="P:carbohydrate metabolic process"/>
    <property type="evidence" value="ECO:0007669"/>
    <property type="project" value="InterPro"/>
</dbReference>
<dbReference type="Pfam" id="PF02502">
    <property type="entry name" value="LacAB_rpiB"/>
    <property type="match status" value="1"/>
</dbReference>